<keyword evidence="3" id="KW-1029">Fimbrium biogenesis</keyword>
<dbReference type="Pfam" id="PF02753">
    <property type="entry name" value="PapD_C"/>
    <property type="match status" value="1"/>
</dbReference>
<keyword evidence="8" id="KW-0812">Transmembrane</keyword>
<dbReference type="InterPro" id="IPR050643">
    <property type="entry name" value="Periplasmic_pilus_chap"/>
</dbReference>
<organism evidence="11 12">
    <name type="scientific">Providencia rettgeri</name>
    <dbReference type="NCBI Taxonomy" id="587"/>
    <lineage>
        <taxon>Bacteria</taxon>
        <taxon>Pseudomonadati</taxon>
        <taxon>Pseudomonadota</taxon>
        <taxon>Gammaproteobacteria</taxon>
        <taxon>Enterobacterales</taxon>
        <taxon>Morganellaceae</taxon>
        <taxon>Providencia</taxon>
    </lineage>
</organism>
<evidence type="ECO:0000256" key="3">
    <source>
        <dbReference type="ARBA" id="ARBA00022558"/>
    </source>
</evidence>
<dbReference type="PRINTS" id="PR00969">
    <property type="entry name" value="CHAPERONPILI"/>
</dbReference>
<accession>A0A264VUI1</accession>
<dbReference type="InterPro" id="IPR008962">
    <property type="entry name" value="PapD-like_sf"/>
</dbReference>
<evidence type="ECO:0000313" key="12">
    <source>
        <dbReference type="Proteomes" id="UP000216001"/>
    </source>
</evidence>
<dbReference type="InterPro" id="IPR013783">
    <property type="entry name" value="Ig-like_fold"/>
</dbReference>
<comment type="similarity">
    <text evidence="2 7">Belongs to the periplasmic pilus chaperone family.</text>
</comment>
<name>A0A264VUI1_PRORE</name>
<dbReference type="PANTHER" id="PTHR30251">
    <property type="entry name" value="PILUS ASSEMBLY CHAPERONE"/>
    <property type="match status" value="1"/>
</dbReference>
<evidence type="ECO:0000259" key="10">
    <source>
        <dbReference type="Pfam" id="PF02753"/>
    </source>
</evidence>
<feature type="transmembrane region" description="Helical" evidence="8">
    <location>
        <begin position="23"/>
        <end position="46"/>
    </location>
</feature>
<dbReference type="SUPFAM" id="SSF49584">
    <property type="entry name" value="Periplasmic chaperone C-domain"/>
    <property type="match status" value="1"/>
</dbReference>
<feature type="domain" description="Pili assembly chaperone N-terminal" evidence="9">
    <location>
        <begin position="41"/>
        <end position="158"/>
    </location>
</feature>
<dbReference type="AlphaFoldDB" id="A0A264VUI1"/>
<feature type="domain" description="Pili assembly chaperone C-terminal" evidence="10">
    <location>
        <begin position="180"/>
        <end position="238"/>
    </location>
</feature>
<dbReference type="SUPFAM" id="SSF49354">
    <property type="entry name" value="PapD-like"/>
    <property type="match status" value="1"/>
</dbReference>
<evidence type="ECO:0000256" key="5">
    <source>
        <dbReference type="ARBA" id="ARBA00022764"/>
    </source>
</evidence>
<evidence type="ECO:0000256" key="8">
    <source>
        <dbReference type="SAM" id="Phobius"/>
    </source>
</evidence>
<evidence type="ECO:0000313" key="11">
    <source>
        <dbReference type="EMBL" id="OZS75038.1"/>
    </source>
</evidence>
<comment type="caution">
    <text evidence="11">The sequence shown here is derived from an EMBL/GenBank/DDBJ whole genome shotgun (WGS) entry which is preliminary data.</text>
</comment>
<keyword evidence="6 7" id="KW-0143">Chaperone</keyword>
<dbReference type="Gene3D" id="2.60.40.10">
    <property type="entry name" value="Immunoglobulins"/>
    <property type="match status" value="2"/>
</dbReference>
<keyword evidence="4" id="KW-0732">Signal</keyword>
<evidence type="ECO:0000256" key="2">
    <source>
        <dbReference type="ARBA" id="ARBA00007399"/>
    </source>
</evidence>
<dbReference type="InterPro" id="IPR016147">
    <property type="entry name" value="Pili_assmbl_chaperone_N"/>
</dbReference>
<evidence type="ECO:0000259" key="9">
    <source>
        <dbReference type="Pfam" id="PF00345"/>
    </source>
</evidence>
<dbReference type="PROSITE" id="PS00635">
    <property type="entry name" value="PILI_CHAPERONE"/>
    <property type="match status" value="1"/>
</dbReference>
<keyword evidence="8" id="KW-1133">Transmembrane helix</keyword>
<keyword evidence="8" id="KW-0472">Membrane</keyword>
<gene>
    <name evidence="11" type="ORF">CHI95_07770</name>
</gene>
<dbReference type="GO" id="GO:0030288">
    <property type="term" value="C:outer membrane-bounded periplasmic space"/>
    <property type="evidence" value="ECO:0007669"/>
    <property type="project" value="InterPro"/>
</dbReference>
<dbReference type="Pfam" id="PF00345">
    <property type="entry name" value="PapD_N"/>
    <property type="match status" value="1"/>
</dbReference>
<evidence type="ECO:0000256" key="6">
    <source>
        <dbReference type="ARBA" id="ARBA00023186"/>
    </source>
</evidence>
<keyword evidence="5" id="KW-0574">Periplasm</keyword>
<dbReference type="GO" id="GO:0071555">
    <property type="term" value="P:cell wall organization"/>
    <property type="evidence" value="ECO:0007669"/>
    <property type="project" value="InterPro"/>
</dbReference>
<dbReference type="Proteomes" id="UP000216001">
    <property type="component" value="Unassembled WGS sequence"/>
</dbReference>
<proteinExistence type="inferred from homology"/>
<dbReference type="EMBL" id="NOWC01000007">
    <property type="protein sequence ID" value="OZS75038.1"/>
    <property type="molecule type" value="Genomic_DNA"/>
</dbReference>
<evidence type="ECO:0000256" key="4">
    <source>
        <dbReference type="ARBA" id="ARBA00022729"/>
    </source>
</evidence>
<evidence type="ECO:0000256" key="7">
    <source>
        <dbReference type="RuleBase" id="RU003918"/>
    </source>
</evidence>
<dbReference type="PANTHER" id="PTHR30251:SF11">
    <property type="entry name" value="CHAPERONE PROTEIN FIMC-RELATED"/>
    <property type="match status" value="1"/>
</dbReference>
<dbReference type="InterPro" id="IPR001829">
    <property type="entry name" value="Pili_assmbl_chaperone_bac"/>
</dbReference>
<protein>
    <submittedName>
        <fullName evidence="11">Long polar fimbrial chaperone LpfB</fullName>
    </submittedName>
</protein>
<dbReference type="FunFam" id="2.60.40.10:FF:000458">
    <property type="entry name" value="Molecular chaperone FimC"/>
    <property type="match status" value="1"/>
</dbReference>
<dbReference type="InterPro" id="IPR016148">
    <property type="entry name" value="Pili_assmbl_chaperone_C"/>
</dbReference>
<sequence length="246" mass="27166">MLVACFLFEGDVMILNSLFINKLILVFLLMCFSFSIYAAGGVVVGSTRVVFDGSKREANLSLKNNNDKSTYLIQSWVEDASGNNKTPFIITPPLFKLDPVKENMLRIVRAGGNLPEDRESVYYVNVKAIPPAPAEESANTLQLAIKTRMKLFYRPAGLKGNPMDSYKALVWKKEGDSLRIVNNTPFSVTLSEVKVNGSEIDKVDLVLPMSSTIYKLPSKVNIGAQVVFTTINDYGGTSELQKAILQ</sequence>
<comment type="subcellular location">
    <subcellularLocation>
        <location evidence="1 7">Periplasm</location>
    </subcellularLocation>
</comment>
<dbReference type="InterPro" id="IPR036316">
    <property type="entry name" value="Pili_assmbl_chap_C_dom_sf"/>
</dbReference>
<reference evidence="11 12" key="1">
    <citation type="submission" date="2017-07" db="EMBL/GenBank/DDBJ databases">
        <title>blaIMP-27 on transferable plasmids in Proteus mirabilis and Providencia rettgeri.</title>
        <authorList>
            <person name="Potter R."/>
        </authorList>
    </citation>
    <scope>NUCLEOTIDE SEQUENCE [LARGE SCALE GENOMIC DNA]</scope>
    <source>
        <strain evidence="11 12">PR1</strain>
    </source>
</reference>
<dbReference type="InterPro" id="IPR018046">
    <property type="entry name" value="Pili_assmbl_chaperone_CS"/>
</dbReference>
<evidence type="ECO:0000256" key="1">
    <source>
        <dbReference type="ARBA" id="ARBA00004418"/>
    </source>
</evidence>